<name>A0A9P1G1G3_9DINO</name>
<evidence type="ECO:0000256" key="1">
    <source>
        <dbReference type="ARBA" id="ARBA00022679"/>
    </source>
</evidence>
<dbReference type="InterPro" id="IPR011009">
    <property type="entry name" value="Kinase-like_dom_sf"/>
</dbReference>
<dbReference type="PROSITE" id="PS00107">
    <property type="entry name" value="PROTEIN_KINASE_ATP"/>
    <property type="match status" value="1"/>
</dbReference>
<evidence type="ECO:0000259" key="11">
    <source>
        <dbReference type="PROSITE" id="PS50011"/>
    </source>
</evidence>
<comment type="catalytic activity">
    <reaction evidence="8">
        <text>L-threonyl-[protein] + ATP = O-phospho-L-threonyl-[protein] + ADP + H(+)</text>
        <dbReference type="Rhea" id="RHEA:46608"/>
        <dbReference type="Rhea" id="RHEA-COMP:11060"/>
        <dbReference type="Rhea" id="RHEA-COMP:11605"/>
        <dbReference type="ChEBI" id="CHEBI:15378"/>
        <dbReference type="ChEBI" id="CHEBI:30013"/>
        <dbReference type="ChEBI" id="CHEBI:30616"/>
        <dbReference type="ChEBI" id="CHEBI:61977"/>
        <dbReference type="ChEBI" id="CHEBI:456216"/>
        <dbReference type="EC" id="2.7.12.2"/>
    </reaction>
</comment>
<keyword evidence="3" id="KW-0418">Kinase</keyword>
<sequence length="675" mass="73992">MAVRQLKCHTEKGLERYGLDVSPGSPALMDGTHKRGGAFTAAGRVDASEYRAFAEHVHVMDVKGPPAEGYYKRLKELVLDQANSSEAEVIRLDQVTCDLSPGDGRWRWVTRETILHKFELWSAGGANWGPTIQLCGSDVVVVGALHPEHLHRHRINGKRHCNSAKSAQALWQKRPDLRSHFAKLAQQNVQKNEEARNAFLQGVQAQPAVMTPCSNAEKAKPEANGFLLNGVRLHINTVLGQGTYGAVWKCTLDGLALEFALKLYKCNQAGYALVEAGKEFQFFRDPRGSPFVLDCYGAVANSNGNTGLLLPLASMSLANLLQKKDHPTPAIPTITQLLCGLVHLCEREVLHCDLKPSNILAMPDGRFVITDFGLAKRLHGGRVTTHGNFCYSMPYRPVEALAAGKDQVILSDCADVWIWAKEYENLGFGFLLWRFGLMICRMPPSLSSRLLPGPDAPQQRVKAFAADVDSAALPLLSAFGMALKEKMKDPQWPSQLGIPSESSLRSAADFIEGSASSGVLPAAAAALSRVENQVREVVCRCCAEPVMRILKDYPEMPEWNLQSDEIAHGPLQCITLVPEHLFSLMPQLEKSQEGSELQWLPAILEASVDVVVDKVMKIRELTAAGASQLAVDLEYLRKVPDALGSTGGADGAAGRLKDLLETVEYLALQQRRKKE</sequence>
<dbReference type="EMBL" id="CAMXCT010001948">
    <property type="protein sequence ID" value="CAI3994415.1"/>
    <property type="molecule type" value="Genomic_DNA"/>
</dbReference>
<evidence type="ECO:0000256" key="4">
    <source>
        <dbReference type="ARBA" id="ARBA00022840"/>
    </source>
</evidence>
<reference evidence="12" key="1">
    <citation type="submission" date="2022-10" db="EMBL/GenBank/DDBJ databases">
        <authorList>
            <person name="Chen Y."/>
            <person name="Dougan E. K."/>
            <person name="Chan C."/>
            <person name="Rhodes N."/>
            <person name="Thang M."/>
        </authorList>
    </citation>
    <scope>NUCLEOTIDE SEQUENCE</scope>
</reference>
<dbReference type="CDD" id="cd00180">
    <property type="entry name" value="PKc"/>
    <property type="match status" value="1"/>
</dbReference>
<feature type="binding site" evidence="10">
    <location>
        <position position="262"/>
    </location>
    <ligand>
        <name>ATP</name>
        <dbReference type="ChEBI" id="CHEBI:30616"/>
    </ligand>
</feature>
<comment type="catalytic activity">
    <reaction evidence="7">
        <text>L-seryl-[protein] + ATP = O-phospho-L-seryl-[protein] + ADP + H(+)</text>
        <dbReference type="Rhea" id="RHEA:17989"/>
        <dbReference type="Rhea" id="RHEA-COMP:9863"/>
        <dbReference type="Rhea" id="RHEA-COMP:11604"/>
        <dbReference type="ChEBI" id="CHEBI:15378"/>
        <dbReference type="ChEBI" id="CHEBI:29999"/>
        <dbReference type="ChEBI" id="CHEBI:30616"/>
        <dbReference type="ChEBI" id="CHEBI:83421"/>
        <dbReference type="ChEBI" id="CHEBI:456216"/>
        <dbReference type="EC" id="2.7.12.2"/>
    </reaction>
</comment>
<evidence type="ECO:0000256" key="7">
    <source>
        <dbReference type="ARBA" id="ARBA00049014"/>
    </source>
</evidence>
<evidence type="ECO:0000313" key="13">
    <source>
        <dbReference type="EMBL" id="CAL1147790.1"/>
    </source>
</evidence>
<comment type="caution">
    <text evidence="12">The sequence shown here is derived from an EMBL/GenBank/DDBJ whole genome shotgun (WGS) entry which is preliminary data.</text>
</comment>
<dbReference type="Proteomes" id="UP001152797">
    <property type="component" value="Unassembled WGS sequence"/>
</dbReference>
<evidence type="ECO:0000256" key="8">
    <source>
        <dbReference type="ARBA" id="ARBA00049299"/>
    </source>
</evidence>
<evidence type="ECO:0000256" key="6">
    <source>
        <dbReference type="ARBA" id="ARBA00038999"/>
    </source>
</evidence>
<dbReference type="PANTHER" id="PTHR48013:SF9">
    <property type="entry name" value="DUAL SPECIFICITY MITOGEN-ACTIVATED PROTEIN KINASE KINASE 5"/>
    <property type="match status" value="1"/>
</dbReference>
<gene>
    <name evidence="12" type="ORF">C1SCF055_LOCUS21063</name>
</gene>
<dbReference type="GO" id="GO:0005524">
    <property type="term" value="F:ATP binding"/>
    <property type="evidence" value="ECO:0007669"/>
    <property type="project" value="UniProtKB-UniRule"/>
</dbReference>
<evidence type="ECO:0000313" key="14">
    <source>
        <dbReference type="Proteomes" id="UP001152797"/>
    </source>
</evidence>
<evidence type="ECO:0000313" key="12">
    <source>
        <dbReference type="EMBL" id="CAI3994415.1"/>
    </source>
</evidence>
<comment type="catalytic activity">
    <reaction evidence="9">
        <text>L-tyrosyl-[protein] + ATP = O-phospho-L-tyrosyl-[protein] + ADP + H(+)</text>
        <dbReference type="Rhea" id="RHEA:10596"/>
        <dbReference type="Rhea" id="RHEA-COMP:10136"/>
        <dbReference type="Rhea" id="RHEA-COMP:20101"/>
        <dbReference type="ChEBI" id="CHEBI:15378"/>
        <dbReference type="ChEBI" id="CHEBI:30616"/>
        <dbReference type="ChEBI" id="CHEBI:46858"/>
        <dbReference type="ChEBI" id="CHEBI:61978"/>
        <dbReference type="ChEBI" id="CHEBI:456216"/>
        <dbReference type="EC" id="2.7.12.2"/>
    </reaction>
</comment>
<keyword evidence="4 10" id="KW-0067">ATP-binding</keyword>
<evidence type="ECO:0000256" key="10">
    <source>
        <dbReference type="PROSITE-ProRule" id="PRU10141"/>
    </source>
</evidence>
<dbReference type="Gene3D" id="1.10.510.10">
    <property type="entry name" value="Transferase(Phosphotransferase) domain 1"/>
    <property type="match status" value="1"/>
</dbReference>
<keyword evidence="2 10" id="KW-0547">Nucleotide-binding</keyword>
<evidence type="ECO:0000256" key="9">
    <source>
        <dbReference type="ARBA" id="ARBA00051693"/>
    </source>
</evidence>
<evidence type="ECO:0000256" key="2">
    <source>
        <dbReference type="ARBA" id="ARBA00022741"/>
    </source>
</evidence>
<dbReference type="EMBL" id="CAMXCT030001948">
    <property type="protein sequence ID" value="CAL4781727.1"/>
    <property type="molecule type" value="Genomic_DNA"/>
</dbReference>
<dbReference type="AlphaFoldDB" id="A0A9P1G1G3"/>
<dbReference type="EMBL" id="CAMXCT020001948">
    <property type="protein sequence ID" value="CAL1147790.1"/>
    <property type="molecule type" value="Genomic_DNA"/>
</dbReference>
<dbReference type="SUPFAM" id="SSF56112">
    <property type="entry name" value="Protein kinase-like (PK-like)"/>
    <property type="match status" value="1"/>
</dbReference>
<dbReference type="PROSITE" id="PS50011">
    <property type="entry name" value="PROTEIN_KINASE_DOM"/>
    <property type="match status" value="1"/>
</dbReference>
<dbReference type="SMART" id="SM00220">
    <property type="entry name" value="S_TKc"/>
    <property type="match status" value="1"/>
</dbReference>
<evidence type="ECO:0000256" key="3">
    <source>
        <dbReference type="ARBA" id="ARBA00022777"/>
    </source>
</evidence>
<comment type="similarity">
    <text evidence="5">Belongs to the protein kinase superfamily. STE Ser/Thr protein kinase family. MAP kinase kinase subfamily.</text>
</comment>
<reference evidence="13" key="2">
    <citation type="submission" date="2024-04" db="EMBL/GenBank/DDBJ databases">
        <authorList>
            <person name="Chen Y."/>
            <person name="Shah S."/>
            <person name="Dougan E. K."/>
            <person name="Thang M."/>
            <person name="Chan C."/>
        </authorList>
    </citation>
    <scope>NUCLEOTIDE SEQUENCE [LARGE SCALE GENOMIC DNA]</scope>
</reference>
<keyword evidence="1" id="KW-0808">Transferase</keyword>
<accession>A0A9P1G1G3</accession>
<dbReference type="InterPro" id="IPR000719">
    <property type="entry name" value="Prot_kinase_dom"/>
</dbReference>
<dbReference type="EC" id="2.7.12.2" evidence="6"/>
<evidence type="ECO:0000256" key="5">
    <source>
        <dbReference type="ARBA" id="ARBA00038035"/>
    </source>
</evidence>
<dbReference type="Pfam" id="PF00069">
    <property type="entry name" value="Pkinase"/>
    <property type="match status" value="1"/>
</dbReference>
<dbReference type="GO" id="GO:0004708">
    <property type="term" value="F:MAP kinase kinase activity"/>
    <property type="evidence" value="ECO:0007669"/>
    <property type="project" value="UniProtKB-EC"/>
</dbReference>
<protein>
    <recommendedName>
        <fullName evidence="6">mitogen-activated protein kinase kinase</fullName>
        <ecNumber evidence="6">2.7.12.2</ecNumber>
    </recommendedName>
</protein>
<dbReference type="PANTHER" id="PTHR48013">
    <property type="entry name" value="DUAL SPECIFICITY MITOGEN-ACTIVATED PROTEIN KINASE KINASE 5-RELATED"/>
    <property type="match status" value="1"/>
</dbReference>
<feature type="non-terminal residue" evidence="12">
    <location>
        <position position="1"/>
    </location>
</feature>
<keyword evidence="14" id="KW-1185">Reference proteome</keyword>
<proteinExistence type="inferred from homology"/>
<organism evidence="12">
    <name type="scientific">Cladocopium goreaui</name>
    <dbReference type="NCBI Taxonomy" id="2562237"/>
    <lineage>
        <taxon>Eukaryota</taxon>
        <taxon>Sar</taxon>
        <taxon>Alveolata</taxon>
        <taxon>Dinophyceae</taxon>
        <taxon>Suessiales</taxon>
        <taxon>Symbiodiniaceae</taxon>
        <taxon>Cladocopium</taxon>
    </lineage>
</organism>
<feature type="domain" description="Protein kinase" evidence="11">
    <location>
        <begin position="233"/>
        <end position="571"/>
    </location>
</feature>
<dbReference type="InterPro" id="IPR017441">
    <property type="entry name" value="Protein_kinase_ATP_BS"/>
</dbReference>
<dbReference type="OrthoDB" id="437602at2759"/>